<gene>
    <name evidence="4" type="primary">rfbD</name>
    <name evidence="4" type="ORF">KME07_10735</name>
</gene>
<evidence type="ECO:0000256" key="1">
    <source>
        <dbReference type="ARBA" id="ARBA00010944"/>
    </source>
</evidence>
<dbReference type="PANTHER" id="PTHR10491">
    <property type="entry name" value="DTDP-4-DEHYDRORHAMNOSE REDUCTASE"/>
    <property type="match status" value="1"/>
</dbReference>
<dbReference type="PANTHER" id="PTHR10491:SF4">
    <property type="entry name" value="METHIONINE ADENOSYLTRANSFERASE 2 SUBUNIT BETA"/>
    <property type="match status" value="1"/>
</dbReference>
<dbReference type="Proteomes" id="UP000707356">
    <property type="component" value="Unassembled WGS sequence"/>
</dbReference>
<dbReference type="InterPro" id="IPR005913">
    <property type="entry name" value="dTDP_dehydrorham_reduct"/>
</dbReference>
<reference evidence="4" key="1">
    <citation type="submission" date="2021-05" db="EMBL/GenBank/DDBJ databases">
        <authorList>
            <person name="Pietrasiak N."/>
            <person name="Ward R."/>
            <person name="Stajich J.E."/>
            <person name="Kurbessoian T."/>
        </authorList>
    </citation>
    <scope>NUCLEOTIDE SEQUENCE</scope>
    <source>
        <strain evidence="4">GSE-TBD4-15B</strain>
    </source>
</reference>
<evidence type="ECO:0000313" key="5">
    <source>
        <dbReference type="Proteomes" id="UP000707356"/>
    </source>
</evidence>
<dbReference type="Gene3D" id="3.90.25.10">
    <property type="entry name" value="UDP-galactose 4-epimerase, domain 1"/>
    <property type="match status" value="1"/>
</dbReference>
<dbReference type="GO" id="GO:0008831">
    <property type="term" value="F:dTDP-4-dehydrorhamnose reductase activity"/>
    <property type="evidence" value="ECO:0007669"/>
    <property type="project" value="UniProtKB-EC"/>
</dbReference>
<organism evidence="4 5">
    <name type="scientific">Pegethrix bostrychoides GSE-TBD4-15B</name>
    <dbReference type="NCBI Taxonomy" id="2839662"/>
    <lineage>
        <taxon>Bacteria</taxon>
        <taxon>Bacillati</taxon>
        <taxon>Cyanobacteriota</taxon>
        <taxon>Cyanophyceae</taxon>
        <taxon>Oculatellales</taxon>
        <taxon>Oculatellaceae</taxon>
        <taxon>Pegethrix</taxon>
    </lineage>
</organism>
<dbReference type="Gene3D" id="3.40.50.720">
    <property type="entry name" value="NAD(P)-binding Rossmann-like Domain"/>
    <property type="match status" value="1"/>
</dbReference>
<dbReference type="GO" id="GO:0019305">
    <property type="term" value="P:dTDP-rhamnose biosynthetic process"/>
    <property type="evidence" value="ECO:0007669"/>
    <property type="project" value="TreeGrafter"/>
</dbReference>
<evidence type="ECO:0000256" key="2">
    <source>
        <dbReference type="RuleBase" id="RU364082"/>
    </source>
</evidence>
<dbReference type="InterPro" id="IPR029903">
    <property type="entry name" value="RmlD-like-bd"/>
</dbReference>
<feature type="domain" description="RmlD-like substrate binding" evidence="3">
    <location>
        <begin position="3"/>
        <end position="300"/>
    </location>
</feature>
<comment type="caution">
    <text evidence="4">The sequence shown here is derived from an EMBL/GenBank/DDBJ whole genome shotgun (WGS) entry which is preliminary data.</text>
</comment>
<protein>
    <recommendedName>
        <fullName evidence="2">dTDP-4-dehydrorhamnose reductase</fullName>
        <ecNumber evidence="2">1.1.1.133</ecNumber>
    </recommendedName>
</protein>
<dbReference type="InterPro" id="IPR036291">
    <property type="entry name" value="NAD(P)-bd_dom_sf"/>
</dbReference>
<dbReference type="CDD" id="cd05254">
    <property type="entry name" value="dTDP_HR_like_SDR_e"/>
    <property type="match status" value="1"/>
</dbReference>
<name>A0A951U4N0_9CYAN</name>
<comment type="function">
    <text evidence="2">Catalyzes the reduction of dTDP-6-deoxy-L-lyxo-4-hexulose to yield dTDP-L-rhamnose.</text>
</comment>
<dbReference type="Pfam" id="PF04321">
    <property type="entry name" value="RmlD_sub_bind"/>
    <property type="match status" value="1"/>
</dbReference>
<comment type="pathway">
    <text evidence="2">Carbohydrate biosynthesis; dTDP-L-rhamnose biosynthesis.</text>
</comment>
<reference evidence="4" key="2">
    <citation type="journal article" date="2022" name="Microbiol. Resour. Announc.">
        <title>Metagenome Sequencing to Explore Phylogenomics of Terrestrial Cyanobacteria.</title>
        <authorList>
            <person name="Ward R.D."/>
            <person name="Stajich J.E."/>
            <person name="Johansen J.R."/>
            <person name="Huntemann M."/>
            <person name="Clum A."/>
            <person name="Foster B."/>
            <person name="Foster B."/>
            <person name="Roux S."/>
            <person name="Palaniappan K."/>
            <person name="Varghese N."/>
            <person name="Mukherjee S."/>
            <person name="Reddy T.B.K."/>
            <person name="Daum C."/>
            <person name="Copeland A."/>
            <person name="Chen I.A."/>
            <person name="Ivanova N.N."/>
            <person name="Kyrpides N.C."/>
            <person name="Shapiro N."/>
            <person name="Eloe-Fadrosh E.A."/>
            <person name="Pietrasiak N."/>
        </authorList>
    </citation>
    <scope>NUCLEOTIDE SEQUENCE</scope>
    <source>
        <strain evidence="4">GSE-TBD4-15B</strain>
    </source>
</reference>
<dbReference type="SUPFAM" id="SSF51735">
    <property type="entry name" value="NAD(P)-binding Rossmann-fold domains"/>
    <property type="match status" value="1"/>
</dbReference>
<dbReference type="GO" id="GO:0005829">
    <property type="term" value="C:cytosol"/>
    <property type="evidence" value="ECO:0007669"/>
    <property type="project" value="TreeGrafter"/>
</dbReference>
<sequence length="304" mass="33014">MTRILLIGQDGQVGQELQKTLAPLGEVMSVGRSQLDLSAPEQIQRLIQQVTPRLIVNAAAYTAVDKAESEPALAHAVNAVAPEQMAKSAQALGAALIHISTDYVFDGSQSSPYLETDPTHPLGVYGESKLAGETAVQQVHAAYPDLQYAILRTAWVYGAGGKGNFAKTMLRVGAERPELRVVSDQIGTPTSASEIARAIAALAEQFLQPTRPENLSGLYHFTNSGAASWYDFAVAIIEEARALDWPLAVQQITPITTAEYPTPTRRPAYSVLSNQKIQTILQAPPPQWRQSLRQVIRELYSQKS</sequence>
<proteinExistence type="inferred from homology"/>
<keyword evidence="2 4" id="KW-0560">Oxidoreductase</keyword>
<dbReference type="AlphaFoldDB" id="A0A951U4N0"/>
<evidence type="ECO:0000313" key="4">
    <source>
        <dbReference type="EMBL" id="MBW4465898.1"/>
    </source>
</evidence>
<dbReference type="EMBL" id="JAHHHV010000064">
    <property type="protein sequence ID" value="MBW4465898.1"/>
    <property type="molecule type" value="Genomic_DNA"/>
</dbReference>
<dbReference type="EC" id="1.1.1.133" evidence="2"/>
<comment type="similarity">
    <text evidence="1 2">Belongs to the dTDP-4-dehydrorhamnose reductase family.</text>
</comment>
<evidence type="ECO:0000259" key="3">
    <source>
        <dbReference type="Pfam" id="PF04321"/>
    </source>
</evidence>
<dbReference type="NCBIfam" id="TIGR01214">
    <property type="entry name" value="rmlD"/>
    <property type="match status" value="1"/>
</dbReference>
<accession>A0A951U4N0</accession>
<keyword evidence="2" id="KW-0521">NADP</keyword>